<organism evidence="2 3">
    <name type="scientific">Umezawaea endophytica</name>
    <dbReference type="NCBI Taxonomy" id="1654476"/>
    <lineage>
        <taxon>Bacteria</taxon>
        <taxon>Bacillati</taxon>
        <taxon>Actinomycetota</taxon>
        <taxon>Actinomycetes</taxon>
        <taxon>Pseudonocardiales</taxon>
        <taxon>Pseudonocardiaceae</taxon>
        <taxon>Umezawaea</taxon>
    </lineage>
</organism>
<evidence type="ECO:0000313" key="3">
    <source>
        <dbReference type="Proteomes" id="UP001141259"/>
    </source>
</evidence>
<feature type="transmembrane region" description="Helical" evidence="1">
    <location>
        <begin position="382"/>
        <end position="399"/>
    </location>
</feature>
<keyword evidence="1" id="KW-1133">Transmembrane helix</keyword>
<dbReference type="EMBL" id="JANYMP010000022">
    <property type="protein sequence ID" value="MCS7482216.1"/>
    <property type="molecule type" value="Genomic_DNA"/>
</dbReference>
<feature type="transmembrane region" description="Helical" evidence="1">
    <location>
        <begin position="429"/>
        <end position="449"/>
    </location>
</feature>
<keyword evidence="3" id="KW-1185">Reference proteome</keyword>
<keyword evidence="1" id="KW-0472">Membrane</keyword>
<dbReference type="AlphaFoldDB" id="A0A9X2VT84"/>
<evidence type="ECO:0008006" key="4">
    <source>
        <dbReference type="Google" id="ProtNLM"/>
    </source>
</evidence>
<dbReference type="RefSeq" id="WP_259627690.1">
    <property type="nucleotide sequence ID" value="NZ_JANYMP010000022.1"/>
</dbReference>
<feature type="transmembrane region" description="Helical" evidence="1">
    <location>
        <begin position="185"/>
        <end position="212"/>
    </location>
</feature>
<feature type="transmembrane region" description="Helical" evidence="1">
    <location>
        <begin position="664"/>
        <end position="687"/>
    </location>
</feature>
<feature type="transmembrane region" description="Helical" evidence="1">
    <location>
        <begin position="224"/>
        <end position="248"/>
    </location>
</feature>
<feature type="transmembrane region" description="Helical" evidence="1">
    <location>
        <begin position="298"/>
        <end position="317"/>
    </location>
</feature>
<accession>A0A9X2VT84</accession>
<name>A0A9X2VT84_9PSEU</name>
<feature type="transmembrane region" description="Helical" evidence="1">
    <location>
        <begin position="405"/>
        <end position="422"/>
    </location>
</feature>
<protein>
    <recommendedName>
        <fullName evidence="4">Membrane protein YfhO</fullName>
    </recommendedName>
</protein>
<feature type="transmembrane region" description="Helical" evidence="1">
    <location>
        <begin position="351"/>
        <end position="370"/>
    </location>
</feature>
<keyword evidence="1" id="KW-0812">Transmembrane</keyword>
<feature type="transmembrane region" description="Helical" evidence="1">
    <location>
        <begin position="324"/>
        <end position="345"/>
    </location>
</feature>
<evidence type="ECO:0000256" key="1">
    <source>
        <dbReference type="SAM" id="Phobius"/>
    </source>
</evidence>
<feature type="transmembrane region" description="Helical" evidence="1">
    <location>
        <begin position="132"/>
        <end position="150"/>
    </location>
</feature>
<reference evidence="2" key="1">
    <citation type="submission" date="2022-08" db="EMBL/GenBank/DDBJ databases">
        <authorList>
            <person name="Tistechok S."/>
            <person name="Samborskyy M."/>
            <person name="Roman I."/>
        </authorList>
    </citation>
    <scope>NUCLEOTIDE SEQUENCE</scope>
    <source>
        <strain evidence="2">DSM 103496</strain>
    </source>
</reference>
<comment type="caution">
    <text evidence="2">The sequence shown here is derived from an EMBL/GenBank/DDBJ whole genome shotgun (WGS) entry which is preliminary data.</text>
</comment>
<sequence>MNSVARRPLHGGVVAFGVCLAVVLLAQLPFLRNRFFYVWDDSSAQFLPSWHYLGEQFVAGDWPKLMSPDNWVGGNFAGEALFGLWNPVNVANYVLVSRFDDLSLAALVVKTEFLALLALGTYLLVREYGAGRGAAAAIAVALPFGGFTLYYDAASWAAGLMAFAWIPFTWWSARRVARGAGSPLWPFLFGALAVTTGNPYGLLGVCAVLFALLVESWFARDRAAVIRVFVVGVLIGLVVPLVYLPLLGTSAVTDRAGQGFASNGVLVPALSDFLSLSTPSQLPMIWTFGNPLRLSVPGMYFAWFVVPLLPWLDWGVLRRRWRELLGVFVVMGGYLLLATGPSNMWMFRFPLRHVEVVFLAVGIVFAVLLSSGLRKDRLRSRALITAGVLLFTAYVSFSADAWSWRRHAVSLVVLAVGTALAVRLSRGRGLYVVLVAGVAAVLALQTAWFPKNADVADYGLPNKVSERRAMHDYQGTTFQVGSVVIGNNGLLLDAHMVSSYTGMGNRKFNQATCLNYEGTTCPQSLDKLLKPTDLAGQTLLDLLRVETVVVQRAVNRDPQVPPGWQVTERNDLVTVLRRGTPLAWPDGRVGWTDVNVSSDVSTDRSETVRFTGSGTLAFARLAWPGYRAEVDGKPVDVREGPAGLVLVDVRDGGELKLTWSAPGLVPGLAAAALGLLGALGFSALLVIRRRRAADVSADQAS</sequence>
<dbReference type="Proteomes" id="UP001141259">
    <property type="component" value="Unassembled WGS sequence"/>
</dbReference>
<evidence type="ECO:0000313" key="2">
    <source>
        <dbReference type="EMBL" id="MCS7482216.1"/>
    </source>
</evidence>
<gene>
    <name evidence="2" type="ORF">NZH93_35665</name>
</gene>
<feature type="transmembrane region" description="Helical" evidence="1">
    <location>
        <begin position="102"/>
        <end position="125"/>
    </location>
</feature>
<feature type="transmembrane region" description="Helical" evidence="1">
    <location>
        <begin position="12"/>
        <end position="31"/>
    </location>
</feature>
<proteinExistence type="predicted"/>